<dbReference type="EMBL" id="LS483409">
    <property type="protein sequence ID" value="SQG78765.1"/>
    <property type="molecule type" value="Genomic_DNA"/>
</dbReference>
<dbReference type="RefSeq" id="WP_099046281.1">
    <property type="nucleotide sequence ID" value="NZ_CP191581.1"/>
</dbReference>
<name>A0AA94S944_9STRE</name>
<accession>A0AA94S944</accession>
<protein>
    <submittedName>
        <fullName evidence="2">Uncharacterized protein</fullName>
    </submittedName>
</protein>
<gene>
    <name evidence="2" type="ORF">NCTC13773_00546</name>
</gene>
<dbReference type="AlphaFoldDB" id="A0AA94S944"/>
<organism evidence="2 3">
    <name type="scientific">Streptococcus gallolyticus</name>
    <dbReference type="NCBI Taxonomy" id="315405"/>
    <lineage>
        <taxon>Bacteria</taxon>
        <taxon>Bacillati</taxon>
        <taxon>Bacillota</taxon>
        <taxon>Bacilli</taxon>
        <taxon>Lactobacillales</taxon>
        <taxon>Streptococcaceae</taxon>
        <taxon>Streptococcus</taxon>
    </lineage>
</organism>
<dbReference type="Proteomes" id="UP000249013">
    <property type="component" value="Chromosome 1"/>
</dbReference>
<proteinExistence type="predicted"/>
<evidence type="ECO:0000313" key="3">
    <source>
        <dbReference type="Proteomes" id="UP000249013"/>
    </source>
</evidence>
<reference evidence="2 3" key="1">
    <citation type="submission" date="2018-06" db="EMBL/GenBank/DDBJ databases">
        <authorList>
            <consortium name="Pathogen Informatics"/>
            <person name="Doyle S."/>
        </authorList>
    </citation>
    <scope>NUCLEOTIDE SEQUENCE [LARGE SCALE GENOMIC DNA]</scope>
    <source>
        <strain evidence="2 3">NCTC13773</strain>
    </source>
</reference>
<keyword evidence="1" id="KW-0175">Coiled coil</keyword>
<sequence>MKVSIEITNLSDFLELAKEVVKKAEELETAVQRLNNTELELQTKTIDE</sequence>
<evidence type="ECO:0000256" key="1">
    <source>
        <dbReference type="SAM" id="Coils"/>
    </source>
</evidence>
<feature type="coiled-coil region" evidence="1">
    <location>
        <begin position="17"/>
        <end position="44"/>
    </location>
</feature>
<evidence type="ECO:0000313" key="2">
    <source>
        <dbReference type="EMBL" id="SQG78765.1"/>
    </source>
</evidence>